<dbReference type="CDD" id="cd05155">
    <property type="entry name" value="APH_ChoK_like_1"/>
    <property type="match status" value="1"/>
</dbReference>
<organism evidence="2 3">
    <name type="scientific">Nocardia alba</name>
    <dbReference type="NCBI Taxonomy" id="225051"/>
    <lineage>
        <taxon>Bacteria</taxon>
        <taxon>Bacillati</taxon>
        <taxon>Actinomycetota</taxon>
        <taxon>Actinomycetes</taxon>
        <taxon>Mycobacteriales</taxon>
        <taxon>Nocardiaceae</taxon>
        <taxon>Nocardia</taxon>
    </lineage>
</organism>
<dbReference type="PANTHER" id="PTHR21310">
    <property type="entry name" value="AMINOGLYCOSIDE PHOSPHOTRANSFERASE-RELATED-RELATED"/>
    <property type="match status" value="1"/>
</dbReference>
<dbReference type="InterPro" id="IPR051678">
    <property type="entry name" value="AGP_Transferase"/>
</dbReference>
<dbReference type="Gene3D" id="3.30.200.20">
    <property type="entry name" value="Phosphorylase Kinase, domain 1"/>
    <property type="match status" value="1"/>
</dbReference>
<reference evidence="2 3" key="1">
    <citation type="submission" date="2019-03" db="EMBL/GenBank/DDBJ databases">
        <title>Genomic Encyclopedia of Type Strains, Phase IV (KMG-IV): sequencing the most valuable type-strain genomes for metagenomic binning, comparative biology and taxonomic classification.</title>
        <authorList>
            <person name="Goeker M."/>
        </authorList>
    </citation>
    <scope>NUCLEOTIDE SEQUENCE [LARGE SCALE GENOMIC DNA]</scope>
    <source>
        <strain evidence="2 3">DSM 44684</strain>
    </source>
</reference>
<keyword evidence="3" id="KW-1185">Reference proteome</keyword>
<dbReference type="EMBL" id="SMFR01000002">
    <property type="protein sequence ID" value="TCJ97662.1"/>
    <property type="molecule type" value="Genomic_DNA"/>
</dbReference>
<comment type="caution">
    <text evidence="2">The sequence shown here is derived from an EMBL/GenBank/DDBJ whole genome shotgun (WGS) entry which is preliminary data.</text>
</comment>
<dbReference type="Gene3D" id="3.90.1200.10">
    <property type="match status" value="1"/>
</dbReference>
<keyword evidence="2" id="KW-0418">Kinase</keyword>
<protein>
    <submittedName>
        <fullName evidence="2">Aminoglycoside phosphotransferase (APT) family kinase protein</fullName>
    </submittedName>
</protein>
<evidence type="ECO:0000313" key="2">
    <source>
        <dbReference type="EMBL" id="TCJ97662.1"/>
    </source>
</evidence>
<feature type="domain" description="Aminoglycoside phosphotransferase" evidence="1">
    <location>
        <begin position="32"/>
        <end position="259"/>
    </location>
</feature>
<dbReference type="Proteomes" id="UP000294856">
    <property type="component" value="Unassembled WGS sequence"/>
</dbReference>
<dbReference type="InterPro" id="IPR011009">
    <property type="entry name" value="Kinase-like_dom_sf"/>
</dbReference>
<dbReference type="InterPro" id="IPR002575">
    <property type="entry name" value="Aminoglycoside_PTrfase"/>
</dbReference>
<dbReference type="STRING" id="1210063.GCA_001612665_01366"/>
<accession>A0A4R1FUW7</accession>
<evidence type="ECO:0000259" key="1">
    <source>
        <dbReference type="Pfam" id="PF01636"/>
    </source>
</evidence>
<dbReference type="PANTHER" id="PTHR21310:SF42">
    <property type="entry name" value="BIFUNCTIONAL AAC_APH"/>
    <property type="match status" value="1"/>
</dbReference>
<dbReference type="GO" id="GO:0016301">
    <property type="term" value="F:kinase activity"/>
    <property type="evidence" value="ECO:0007669"/>
    <property type="project" value="UniProtKB-KW"/>
</dbReference>
<gene>
    <name evidence="2" type="ORF">DFR71_3709</name>
</gene>
<name>A0A4R1FUW7_9NOCA</name>
<proteinExistence type="predicted"/>
<keyword evidence="2" id="KW-0808">Transferase</keyword>
<sequence length="295" mass="32165">MHADEPDTDAGLVRRLLRAQFPHWADLPVDRLVSGGTVNAVYRLGDTLTVRLPLTRAGARDLDRERRWLPKLASVLPVTIPTVVAMGEPAEGYPWSWTVHEWIDGEPPVEGRLTRPEHLAHDVAEFVTAMREVGLDAGPTAYRGAPLATVDRHTRAAIVDLSHTDESFDANAATIAWNEALAAPAWTAAPRWVHADLMPSNLLLTAGRLTGVLDFATVGVGDPACDLIPAWNLLSTSAREVFRDAVDVDDATWLRGRGWALSMAVIQLPYYRTTNPIISANARHTIGEILAASDT</sequence>
<dbReference type="SUPFAM" id="SSF56112">
    <property type="entry name" value="Protein kinase-like (PK-like)"/>
    <property type="match status" value="1"/>
</dbReference>
<evidence type="ECO:0000313" key="3">
    <source>
        <dbReference type="Proteomes" id="UP000294856"/>
    </source>
</evidence>
<dbReference type="AlphaFoldDB" id="A0A4R1FUW7"/>
<dbReference type="Pfam" id="PF01636">
    <property type="entry name" value="APH"/>
    <property type="match status" value="1"/>
</dbReference>